<protein>
    <submittedName>
        <fullName evidence="3">Translational activator of cytochrome c oxidase 1</fullName>
    </submittedName>
</protein>
<sequence length="275" mass="31206">MNSIKLLKNFLHLNIVRRRGISGTKMLYGVSHLKSVLSVPQKHNQFLWIVDRKLSNNSDVARAFTCFKYLRLIKARVREGGPVLEENEKLVSVIERAKKLNMPSGFIEFAMKISINARATAGVFEMQLPGSCHFIIQYEDIDQTTTKHHLLEMCEETDGTLIQGEVKWPLFFDHKGILSVKVGSGSPFSNIEEANAFALKNHAETVKEIDEEGFECWKFYCNPSALHEVKKCLIKEGCDIEEAYVGYIPKVKVTPSNHQKTVINNIIVDLNKIPT</sequence>
<keyword evidence="4" id="KW-1185">Reference proteome</keyword>
<evidence type="ECO:0000256" key="1">
    <source>
        <dbReference type="ARBA" id="ARBA00008724"/>
    </source>
</evidence>
<dbReference type="InterPro" id="IPR048300">
    <property type="entry name" value="TACO1_YebC-like_2nd/3rd_dom"/>
</dbReference>
<comment type="similarity">
    <text evidence="1">Belongs to the TACO1 family.</text>
</comment>
<dbReference type="PANTHER" id="PTHR12532">
    <property type="entry name" value="TRANSLATIONAL ACTIVATOR OF CYTOCHROME C OXIDASE 1"/>
    <property type="match status" value="1"/>
</dbReference>
<dbReference type="Gene3D" id="3.30.70.980">
    <property type="match status" value="2"/>
</dbReference>
<reference evidence="3 4" key="1">
    <citation type="submission" date="2013-11" db="EMBL/GenBank/DDBJ databases">
        <title>Genome sequencing of Stegodyphus mimosarum.</title>
        <authorList>
            <person name="Bechsgaard J."/>
        </authorList>
    </citation>
    <scope>NUCLEOTIDE SEQUENCE [LARGE SCALE GENOMIC DNA]</scope>
</reference>
<dbReference type="InterPro" id="IPR002876">
    <property type="entry name" value="Transcrip_reg_TACO1-like"/>
</dbReference>
<feature type="domain" description="TACO1/YebC-like second and third" evidence="2">
    <location>
        <begin position="123"/>
        <end position="272"/>
    </location>
</feature>
<dbReference type="InterPro" id="IPR017856">
    <property type="entry name" value="Integrase-like_N"/>
</dbReference>
<dbReference type="PANTHER" id="PTHR12532:SF0">
    <property type="entry name" value="TRANSLATIONAL ACTIVATOR OF CYTOCHROME C OXIDASE 1"/>
    <property type="match status" value="1"/>
</dbReference>
<dbReference type="Pfam" id="PF01709">
    <property type="entry name" value="Transcrip_reg"/>
    <property type="match status" value="1"/>
</dbReference>
<organism evidence="3 4">
    <name type="scientific">Stegodyphus mimosarum</name>
    <name type="common">African social velvet spider</name>
    <dbReference type="NCBI Taxonomy" id="407821"/>
    <lineage>
        <taxon>Eukaryota</taxon>
        <taxon>Metazoa</taxon>
        <taxon>Ecdysozoa</taxon>
        <taxon>Arthropoda</taxon>
        <taxon>Chelicerata</taxon>
        <taxon>Arachnida</taxon>
        <taxon>Araneae</taxon>
        <taxon>Araneomorphae</taxon>
        <taxon>Entelegynae</taxon>
        <taxon>Eresoidea</taxon>
        <taxon>Eresidae</taxon>
        <taxon>Stegodyphus</taxon>
    </lineage>
</organism>
<evidence type="ECO:0000259" key="2">
    <source>
        <dbReference type="Pfam" id="PF01709"/>
    </source>
</evidence>
<dbReference type="GO" id="GO:0005739">
    <property type="term" value="C:mitochondrion"/>
    <property type="evidence" value="ECO:0007669"/>
    <property type="project" value="TreeGrafter"/>
</dbReference>
<evidence type="ECO:0000313" key="4">
    <source>
        <dbReference type="Proteomes" id="UP000054359"/>
    </source>
</evidence>
<dbReference type="AlphaFoldDB" id="A0A087TBT3"/>
<evidence type="ECO:0000313" key="3">
    <source>
        <dbReference type="EMBL" id="KFM62572.1"/>
    </source>
</evidence>
<gene>
    <name evidence="3" type="ORF">X975_10225</name>
</gene>
<dbReference type="OrthoDB" id="2017544at2759"/>
<proteinExistence type="inferred from homology"/>
<name>A0A087TBT3_STEMI</name>
<dbReference type="STRING" id="407821.A0A087TBT3"/>
<accession>A0A087TBT3</accession>
<dbReference type="Proteomes" id="UP000054359">
    <property type="component" value="Unassembled WGS sequence"/>
</dbReference>
<dbReference type="OMA" id="NICTISR"/>
<feature type="non-terminal residue" evidence="3">
    <location>
        <position position="275"/>
    </location>
</feature>
<dbReference type="Gene3D" id="1.10.10.200">
    <property type="match status" value="1"/>
</dbReference>
<dbReference type="InterPro" id="IPR029072">
    <property type="entry name" value="YebC-like"/>
</dbReference>
<dbReference type="SUPFAM" id="SSF75625">
    <property type="entry name" value="YebC-like"/>
    <property type="match status" value="1"/>
</dbReference>
<dbReference type="EMBL" id="KK114496">
    <property type="protein sequence ID" value="KFM62572.1"/>
    <property type="molecule type" value="Genomic_DNA"/>
</dbReference>
<dbReference type="InterPro" id="IPR026564">
    <property type="entry name" value="Transcrip_reg_TACO1-like_dom3"/>
</dbReference>